<dbReference type="AlphaFoldDB" id="A0AAV0WQ02"/>
<dbReference type="FunFam" id="1.10.510.10:FF:000624">
    <property type="entry name" value="Mitogen-activated protein kinase"/>
    <property type="match status" value="1"/>
</dbReference>
<dbReference type="PROSITE" id="PS00108">
    <property type="entry name" value="PROTEIN_KINASE_ST"/>
    <property type="match status" value="1"/>
</dbReference>
<dbReference type="InterPro" id="IPR008271">
    <property type="entry name" value="Ser/Thr_kinase_AS"/>
</dbReference>
<proteinExistence type="inferred from homology"/>
<dbReference type="GO" id="GO:0004674">
    <property type="term" value="F:protein serine/threonine kinase activity"/>
    <property type="evidence" value="ECO:0007669"/>
    <property type="project" value="UniProtKB-KW"/>
</dbReference>
<dbReference type="Gene3D" id="1.10.510.10">
    <property type="entry name" value="Transferase(Phosphotransferase) domain 1"/>
    <property type="match status" value="1"/>
</dbReference>
<comment type="similarity">
    <text evidence="7">Belongs to the protein kinase superfamily.</text>
</comment>
<evidence type="ECO:0000256" key="2">
    <source>
        <dbReference type="ARBA" id="ARBA00022679"/>
    </source>
</evidence>
<evidence type="ECO:0000313" key="9">
    <source>
        <dbReference type="EMBL" id="CAI6357632.1"/>
    </source>
</evidence>
<feature type="binding site" evidence="6">
    <location>
        <position position="51"/>
    </location>
    <ligand>
        <name>ATP</name>
        <dbReference type="ChEBI" id="CHEBI:30616"/>
    </ligand>
</feature>
<comment type="caution">
    <text evidence="9">The sequence shown here is derived from an EMBL/GenBank/DDBJ whole genome shotgun (WGS) entry which is preliminary data.</text>
</comment>
<evidence type="ECO:0000256" key="1">
    <source>
        <dbReference type="ARBA" id="ARBA00022527"/>
    </source>
</evidence>
<keyword evidence="10" id="KW-1185">Reference proteome</keyword>
<dbReference type="Pfam" id="PF00069">
    <property type="entry name" value="Pkinase"/>
    <property type="match status" value="1"/>
</dbReference>
<dbReference type="SUPFAM" id="SSF56112">
    <property type="entry name" value="Protein kinase-like (PK-like)"/>
    <property type="match status" value="1"/>
</dbReference>
<keyword evidence="3 6" id="KW-0547">Nucleotide-binding</keyword>
<name>A0AAV0WQ02_9HEMI</name>
<evidence type="ECO:0000256" key="4">
    <source>
        <dbReference type="ARBA" id="ARBA00022777"/>
    </source>
</evidence>
<dbReference type="InterPro" id="IPR017441">
    <property type="entry name" value="Protein_kinase_ATP_BS"/>
</dbReference>
<keyword evidence="5 6" id="KW-0067">ATP-binding</keyword>
<dbReference type="PANTHER" id="PTHR24055">
    <property type="entry name" value="MITOGEN-ACTIVATED PROTEIN KINASE"/>
    <property type="match status" value="1"/>
</dbReference>
<evidence type="ECO:0000259" key="8">
    <source>
        <dbReference type="PROSITE" id="PS50011"/>
    </source>
</evidence>
<dbReference type="PROSITE" id="PS00107">
    <property type="entry name" value="PROTEIN_KINASE_ATP"/>
    <property type="match status" value="1"/>
</dbReference>
<keyword evidence="1 7" id="KW-0723">Serine/threonine-protein kinase</keyword>
<evidence type="ECO:0000313" key="10">
    <source>
        <dbReference type="Proteomes" id="UP001160148"/>
    </source>
</evidence>
<dbReference type="Gene3D" id="3.30.200.20">
    <property type="entry name" value="Phosphorylase Kinase, domain 1"/>
    <property type="match status" value="1"/>
</dbReference>
<dbReference type="PROSITE" id="PS50011">
    <property type="entry name" value="PROTEIN_KINASE_DOM"/>
    <property type="match status" value="1"/>
</dbReference>
<evidence type="ECO:0000256" key="3">
    <source>
        <dbReference type="ARBA" id="ARBA00022741"/>
    </source>
</evidence>
<accession>A0AAV0WQ02</accession>
<dbReference type="InterPro" id="IPR011009">
    <property type="entry name" value="Kinase-like_dom_sf"/>
</dbReference>
<evidence type="ECO:0000256" key="5">
    <source>
        <dbReference type="ARBA" id="ARBA00022840"/>
    </source>
</evidence>
<dbReference type="SMART" id="SM00220">
    <property type="entry name" value="S_TKc"/>
    <property type="match status" value="1"/>
</dbReference>
<dbReference type="GO" id="GO:0005524">
    <property type="term" value="F:ATP binding"/>
    <property type="evidence" value="ECO:0007669"/>
    <property type="project" value="UniProtKB-UniRule"/>
</dbReference>
<dbReference type="EMBL" id="CARXXK010000002">
    <property type="protein sequence ID" value="CAI6357632.1"/>
    <property type="molecule type" value="Genomic_DNA"/>
</dbReference>
<keyword evidence="4" id="KW-0418">Kinase</keyword>
<dbReference type="Proteomes" id="UP001160148">
    <property type="component" value="Unassembled WGS sequence"/>
</dbReference>
<evidence type="ECO:0000256" key="6">
    <source>
        <dbReference type="PROSITE-ProRule" id="PRU10141"/>
    </source>
</evidence>
<evidence type="ECO:0000256" key="7">
    <source>
        <dbReference type="RuleBase" id="RU000304"/>
    </source>
</evidence>
<protein>
    <recommendedName>
        <fullName evidence="8">Protein kinase domain-containing protein</fullName>
    </recommendedName>
</protein>
<sequence>MSPNKPNLLSSRENFNNFYSEFDLKEKIGEGSFSDVWLCVQRNNGREYAAKVLKKDYGHTVDADKWNAISEVNVSNSVGKHPFLLMLKSAYHDKEKGQIILVTELMKKSLYDIIENGECPLSEYRIKTYVYQMLEGLRYLHQNGFIHRDIKPENILLTSRDKILKIGDFGTSCQAIYGHQYKQYVATRWYRSPECLLTRGWYNSKMDIWATGCVLYEIATGHPLFDGRDENDQIEKIDRVLGSPDQRLINKFKKYKSDVFVARYETNKRNDRTTGIGLHSVYQPYRPAYDLIINMIVYDPSKRYSANRLLRKSYFYEMNNTAFEYKMREFEKLLSNKSIVNLSKIDEKSNTTINRQSSIIKKQGPGGDRVQNVQSHSVNAETSNRLSADISQTIDQRKLDKRKSSLHKISCSKTNIKKSIVNPEPENILHGNRKQNTHNIICSKDNTKDISSSKQLLTESVSTLNKGSVIKNIKNKFVKRQPFK</sequence>
<feature type="domain" description="Protein kinase" evidence="8">
    <location>
        <begin position="22"/>
        <end position="315"/>
    </location>
</feature>
<reference evidence="9 10" key="1">
    <citation type="submission" date="2023-01" db="EMBL/GenBank/DDBJ databases">
        <authorList>
            <person name="Whitehead M."/>
        </authorList>
    </citation>
    <scope>NUCLEOTIDE SEQUENCE [LARGE SCALE GENOMIC DNA]</scope>
</reference>
<keyword evidence="2" id="KW-0808">Transferase</keyword>
<dbReference type="InterPro" id="IPR050117">
    <property type="entry name" value="MAPK"/>
</dbReference>
<dbReference type="InterPro" id="IPR000719">
    <property type="entry name" value="Prot_kinase_dom"/>
</dbReference>
<organism evidence="9 10">
    <name type="scientific">Macrosiphum euphorbiae</name>
    <name type="common">potato aphid</name>
    <dbReference type="NCBI Taxonomy" id="13131"/>
    <lineage>
        <taxon>Eukaryota</taxon>
        <taxon>Metazoa</taxon>
        <taxon>Ecdysozoa</taxon>
        <taxon>Arthropoda</taxon>
        <taxon>Hexapoda</taxon>
        <taxon>Insecta</taxon>
        <taxon>Pterygota</taxon>
        <taxon>Neoptera</taxon>
        <taxon>Paraneoptera</taxon>
        <taxon>Hemiptera</taxon>
        <taxon>Sternorrhyncha</taxon>
        <taxon>Aphidomorpha</taxon>
        <taxon>Aphidoidea</taxon>
        <taxon>Aphididae</taxon>
        <taxon>Macrosiphini</taxon>
        <taxon>Macrosiphum</taxon>
    </lineage>
</organism>
<gene>
    <name evidence="9" type="ORF">MEUPH1_LOCUS13238</name>
</gene>